<gene>
    <name evidence="1" type="ORF">ENS41_03785</name>
</gene>
<organism evidence="1">
    <name type="scientific">candidate division WOR-3 bacterium</name>
    <dbReference type="NCBI Taxonomy" id="2052148"/>
    <lineage>
        <taxon>Bacteria</taxon>
        <taxon>Bacteria division WOR-3</taxon>
    </lineage>
</organism>
<evidence type="ECO:0008006" key="2">
    <source>
        <dbReference type="Google" id="ProtNLM"/>
    </source>
</evidence>
<comment type="caution">
    <text evidence="1">The sequence shown here is derived from an EMBL/GenBank/DDBJ whole genome shotgun (WGS) entry which is preliminary data.</text>
</comment>
<evidence type="ECO:0000313" key="1">
    <source>
        <dbReference type="EMBL" id="HGK28053.1"/>
    </source>
</evidence>
<dbReference type="Gene3D" id="3.40.30.10">
    <property type="entry name" value="Glutaredoxin"/>
    <property type="match status" value="1"/>
</dbReference>
<dbReference type="InterPro" id="IPR036249">
    <property type="entry name" value="Thioredoxin-like_sf"/>
</dbReference>
<protein>
    <recommendedName>
        <fullName evidence="2">Glutaredoxin domain-containing protein</fullName>
    </recommendedName>
</protein>
<proteinExistence type="predicted"/>
<dbReference type="EMBL" id="DSUT01000075">
    <property type="protein sequence ID" value="HGK28053.1"/>
    <property type="molecule type" value="Genomic_DNA"/>
</dbReference>
<name>A0A7C4CB56_UNCW3</name>
<sequence length="101" mass="11502">MEFQVFARENCEICTKAQGVLKRLGIEALVRYVDGPNANPENVADLAWLDWVDKPPLVVVTEGERVVKRWDGSEIADESRSWMQTVRGWLNTRSRGRAKSV</sequence>
<dbReference type="SUPFAM" id="SSF52833">
    <property type="entry name" value="Thioredoxin-like"/>
    <property type="match status" value="1"/>
</dbReference>
<dbReference type="AlphaFoldDB" id="A0A7C4CB56"/>
<reference evidence="1" key="1">
    <citation type="journal article" date="2020" name="mSystems">
        <title>Genome- and Community-Level Interaction Insights into Carbon Utilization and Element Cycling Functions of Hydrothermarchaeota in Hydrothermal Sediment.</title>
        <authorList>
            <person name="Zhou Z."/>
            <person name="Liu Y."/>
            <person name="Xu W."/>
            <person name="Pan J."/>
            <person name="Luo Z.H."/>
            <person name="Li M."/>
        </authorList>
    </citation>
    <scope>NUCLEOTIDE SEQUENCE [LARGE SCALE GENOMIC DNA]</scope>
    <source>
        <strain evidence="1">SpSt-488</strain>
    </source>
</reference>
<accession>A0A7C4CB56</accession>